<evidence type="ECO:0000256" key="1">
    <source>
        <dbReference type="SAM" id="MobiDB-lite"/>
    </source>
</evidence>
<accession>A0ABW0VPW5</accession>
<protein>
    <submittedName>
        <fullName evidence="2">Uncharacterized protein</fullName>
    </submittedName>
</protein>
<organism evidence="2 3">
    <name type="scientific">Kitasatospora cinereorecta</name>
    <dbReference type="NCBI Taxonomy" id="285560"/>
    <lineage>
        <taxon>Bacteria</taxon>
        <taxon>Bacillati</taxon>
        <taxon>Actinomycetota</taxon>
        <taxon>Actinomycetes</taxon>
        <taxon>Kitasatosporales</taxon>
        <taxon>Streptomycetaceae</taxon>
        <taxon>Kitasatospora</taxon>
    </lineage>
</organism>
<dbReference type="RefSeq" id="WP_346148846.1">
    <property type="nucleotide sequence ID" value="NZ_BAAAUA010000057.1"/>
</dbReference>
<comment type="caution">
    <text evidence="2">The sequence shown here is derived from an EMBL/GenBank/DDBJ whole genome shotgun (WGS) entry which is preliminary data.</text>
</comment>
<proteinExistence type="predicted"/>
<dbReference type="Proteomes" id="UP001596066">
    <property type="component" value="Unassembled WGS sequence"/>
</dbReference>
<feature type="region of interest" description="Disordered" evidence="1">
    <location>
        <begin position="210"/>
        <end position="237"/>
    </location>
</feature>
<dbReference type="EMBL" id="JBHSOC010000106">
    <property type="protein sequence ID" value="MFC5646601.1"/>
    <property type="molecule type" value="Genomic_DNA"/>
</dbReference>
<reference evidence="3" key="1">
    <citation type="journal article" date="2019" name="Int. J. Syst. Evol. Microbiol.">
        <title>The Global Catalogue of Microorganisms (GCM) 10K type strain sequencing project: providing services to taxonomists for standard genome sequencing and annotation.</title>
        <authorList>
            <consortium name="The Broad Institute Genomics Platform"/>
            <consortium name="The Broad Institute Genome Sequencing Center for Infectious Disease"/>
            <person name="Wu L."/>
            <person name="Ma J."/>
        </authorList>
    </citation>
    <scope>NUCLEOTIDE SEQUENCE [LARGE SCALE GENOMIC DNA]</scope>
    <source>
        <strain evidence="3">CGMCC 4.1622</strain>
    </source>
</reference>
<sequence length="258" mass="27534">MTQPTHVGLAPRIIPGIAAFAMEEGARELESNSAWGQGQCWLYCGRNVEVRWLGPVTVAAANAPMYACARCITRLTDLAESIVEAAPDSPRLPAPVGHGGAGVRSLIEVDLPWAITDFTREGRPHLPVPGDGTQWVIGWCWLYCGRDQLLVLPIGAVTTATLTTTLHACGRCIAHLNNLVWEFVVWLDTEAAPGNPAFLLPRAADLAKNGGPATGSAGPGRAAQPSTGGRHRRERTRTALLGASLGRGLGRLRRRSRT</sequence>
<name>A0ABW0VPW5_9ACTN</name>
<keyword evidence="3" id="KW-1185">Reference proteome</keyword>
<evidence type="ECO:0000313" key="3">
    <source>
        <dbReference type="Proteomes" id="UP001596066"/>
    </source>
</evidence>
<gene>
    <name evidence="2" type="ORF">ACFPZF_35335</name>
</gene>
<evidence type="ECO:0000313" key="2">
    <source>
        <dbReference type="EMBL" id="MFC5646601.1"/>
    </source>
</evidence>